<dbReference type="EC" id="2.5.1.3" evidence="8"/>
<proteinExistence type="predicted"/>
<dbReference type="FunFam" id="3.20.20.70:FF:000064">
    <property type="entry name" value="Thiamine-phosphate synthase"/>
    <property type="match status" value="1"/>
</dbReference>
<feature type="domain" description="Thiamine phosphate synthase/TenI" evidence="6">
    <location>
        <begin position="308"/>
        <end position="482"/>
    </location>
</feature>
<dbReference type="PANTHER" id="PTHR20858:SF17">
    <property type="entry name" value="HYDROXYMETHYLPYRIMIDINE_PHOSPHOMETHYLPYRIMIDINE KINASE THI20-RELATED"/>
    <property type="match status" value="1"/>
</dbReference>
<evidence type="ECO:0000256" key="3">
    <source>
        <dbReference type="ARBA" id="ARBA00022842"/>
    </source>
</evidence>
<evidence type="ECO:0000259" key="7">
    <source>
        <dbReference type="Pfam" id="PF08543"/>
    </source>
</evidence>
<evidence type="ECO:0000313" key="9">
    <source>
        <dbReference type="Proteomes" id="UP000886829"/>
    </source>
</evidence>
<dbReference type="InterPro" id="IPR036206">
    <property type="entry name" value="ThiamineP_synth_sf"/>
</dbReference>
<sequence>MDKEQERPLVLVIAGVDSGGGAGVTADVISVHDQGAWALPVVTALTCQSLNRVTLVAPTSVEVFKESIALAVHDWSEKISAIKIGLITDNNLLNCLLDLLKGPLKGIPVVWDPVLTATVGTFKSADIKGKLAEVLKHTTVFTPNLPEALALAGWDESELFERGGVFSLCDVFIKQGAKAVLLKGGHNVSALDAVDVFKCEQHAFVMEHAKKEGLGAHGGGCALSSSFAALLACGYAPQDAAVLAKVYVTRGIFETEVEHNHKRPPISHHALSYDLKYMPRIIEEHFPQAAGPFLKCPFNLGLYPVVDNTEILERLLALGVKTIQLRIKTPVHDDESDAHLCAEIKRACFLGRSYRARVFIDDHYKLAAKYGAYGVHLGMEDLQDADLDFIAESGLRLGVSTHGIYEVCKAMSLQPSYIAIGHVFPTKTKQMPSQPQGIAKMGLQARMLKGVVPTVAIGGIKLQHAHQVLEEGIDSIAVVTAITEAENPSVETQKWIAVCRTGPSELFGKDAQAWHQRQDEQETPELSPLFTFNTKA</sequence>
<dbReference type="SUPFAM" id="SSF53613">
    <property type="entry name" value="Ribokinase-like"/>
    <property type="match status" value="1"/>
</dbReference>
<reference evidence="8" key="2">
    <citation type="submission" date="2021-04" db="EMBL/GenBank/DDBJ databases">
        <authorList>
            <person name="Gilroy R."/>
        </authorList>
    </citation>
    <scope>NUCLEOTIDE SEQUENCE</scope>
    <source>
        <strain evidence="8">USASDec5-558</strain>
    </source>
</reference>
<dbReference type="EMBL" id="DXEV01000064">
    <property type="protein sequence ID" value="HIX56478.1"/>
    <property type="molecule type" value="Genomic_DNA"/>
</dbReference>
<dbReference type="InterPro" id="IPR029056">
    <property type="entry name" value="Ribokinase-like"/>
</dbReference>
<dbReference type="InterPro" id="IPR022998">
    <property type="entry name" value="ThiamineP_synth_TenI"/>
</dbReference>
<keyword evidence="3" id="KW-0460">Magnesium</keyword>
<dbReference type="GO" id="GO:0046872">
    <property type="term" value="F:metal ion binding"/>
    <property type="evidence" value="ECO:0007669"/>
    <property type="project" value="UniProtKB-KW"/>
</dbReference>
<evidence type="ECO:0000256" key="2">
    <source>
        <dbReference type="ARBA" id="ARBA00022723"/>
    </source>
</evidence>
<keyword evidence="1 8" id="KW-0808">Transferase</keyword>
<feature type="domain" description="Pyridoxamine kinase/Phosphomethylpyrimidine kinase" evidence="7">
    <location>
        <begin position="17"/>
        <end position="262"/>
    </location>
</feature>
<reference evidence="8" key="1">
    <citation type="journal article" date="2021" name="PeerJ">
        <title>Extensive microbial diversity within the chicken gut microbiome revealed by metagenomics and culture.</title>
        <authorList>
            <person name="Gilroy R."/>
            <person name="Ravi A."/>
            <person name="Getino M."/>
            <person name="Pursley I."/>
            <person name="Horton D.L."/>
            <person name="Alikhan N.F."/>
            <person name="Baker D."/>
            <person name="Gharbi K."/>
            <person name="Hall N."/>
            <person name="Watson M."/>
            <person name="Adriaenssens E.M."/>
            <person name="Foster-Nyarko E."/>
            <person name="Jarju S."/>
            <person name="Secka A."/>
            <person name="Antonio M."/>
            <person name="Oren A."/>
            <person name="Chaudhuri R.R."/>
            <person name="La Ragione R."/>
            <person name="Hildebrand F."/>
            <person name="Pallen M.J."/>
        </authorList>
    </citation>
    <scope>NUCLEOTIDE SEQUENCE</scope>
    <source>
        <strain evidence="8">USASDec5-558</strain>
    </source>
</reference>
<dbReference type="Gene3D" id="3.40.1190.20">
    <property type="match status" value="1"/>
</dbReference>
<keyword evidence="4" id="KW-0784">Thiamine biosynthesis</keyword>
<dbReference type="NCBIfam" id="NF002904">
    <property type="entry name" value="PRK03512.1"/>
    <property type="match status" value="1"/>
</dbReference>
<evidence type="ECO:0000256" key="4">
    <source>
        <dbReference type="ARBA" id="ARBA00022977"/>
    </source>
</evidence>
<keyword evidence="2" id="KW-0479">Metal-binding</keyword>
<dbReference type="SUPFAM" id="SSF51391">
    <property type="entry name" value="Thiamin phosphate synthase"/>
    <property type="match status" value="1"/>
</dbReference>
<dbReference type="PANTHER" id="PTHR20858">
    <property type="entry name" value="PHOSPHOMETHYLPYRIMIDINE KINASE"/>
    <property type="match status" value="1"/>
</dbReference>
<dbReference type="GO" id="GO:0008902">
    <property type="term" value="F:hydroxymethylpyrimidine kinase activity"/>
    <property type="evidence" value="ECO:0007669"/>
    <property type="project" value="TreeGrafter"/>
</dbReference>
<gene>
    <name evidence="8" type="primary">thiE</name>
    <name evidence="8" type="ORF">H9850_03285</name>
</gene>
<comment type="caution">
    <text evidence="8">The sequence shown here is derived from an EMBL/GenBank/DDBJ whole genome shotgun (WGS) entry which is preliminary data.</text>
</comment>
<evidence type="ECO:0000256" key="1">
    <source>
        <dbReference type="ARBA" id="ARBA00022679"/>
    </source>
</evidence>
<dbReference type="Proteomes" id="UP000886829">
    <property type="component" value="Unassembled WGS sequence"/>
</dbReference>
<protein>
    <submittedName>
        <fullName evidence="8">Thiamine phosphate synthase</fullName>
        <ecNumber evidence="8">2.5.1.3</ecNumber>
    </submittedName>
</protein>
<dbReference type="GO" id="GO:0005829">
    <property type="term" value="C:cytosol"/>
    <property type="evidence" value="ECO:0007669"/>
    <property type="project" value="TreeGrafter"/>
</dbReference>
<dbReference type="GO" id="GO:0008972">
    <property type="term" value="F:phosphomethylpyrimidine kinase activity"/>
    <property type="evidence" value="ECO:0007669"/>
    <property type="project" value="TreeGrafter"/>
</dbReference>
<dbReference type="GO" id="GO:0009228">
    <property type="term" value="P:thiamine biosynthetic process"/>
    <property type="evidence" value="ECO:0007669"/>
    <property type="project" value="UniProtKB-KW"/>
</dbReference>
<dbReference type="Pfam" id="PF08543">
    <property type="entry name" value="Phos_pyr_kin"/>
    <property type="match status" value="1"/>
</dbReference>
<dbReference type="CDD" id="cd00564">
    <property type="entry name" value="TMP_TenI"/>
    <property type="match status" value="1"/>
</dbReference>
<name>A0A9D1WCE1_9GAMM</name>
<dbReference type="AlphaFoldDB" id="A0A9D1WCE1"/>
<feature type="region of interest" description="Disordered" evidence="5">
    <location>
        <begin position="516"/>
        <end position="536"/>
    </location>
</feature>
<evidence type="ECO:0000259" key="6">
    <source>
        <dbReference type="Pfam" id="PF02581"/>
    </source>
</evidence>
<accession>A0A9D1WCE1</accession>
<dbReference type="GO" id="GO:0004789">
    <property type="term" value="F:thiamine-phosphate diphosphorylase activity"/>
    <property type="evidence" value="ECO:0007669"/>
    <property type="project" value="UniProtKB-EC"/>
</dbReference>
<evidence type="ECO:0000313" key="8">
    <source>
        <dbReference type="EMBL" id="HIX56478.1"/>
    </source>
</evidence>
<dbReference type="InterPro" id="IPR013785">
    <property type="entry name" value="Aldolase_TIM"/>
</dbReference>
<dbReference type="Gene3D" id="3.20.20.70">
    <property type="entry name" value="Aldolase class I"/>
    <property type="match status" value="1"/>
</dbReference>
<evidence type="ECO:0000256" key="5">
    <source>
        <dbReference type="SAM" id="MobiDB-lite"/>
    </source>
</evidence>
<organism evidence="8 9">
    <name type="scientific">Candidatus Anaerobiospirillum pullistercoris</name>
    <dbReference type="NCBI Taxonomy" id="2838452"/>
    <lineage>
        <taxon>Bacteria</taxon>
        <taxon>Pseudomonadati</taxon>
        <taxon>Pseudomonadota</taxon>
        <taxon>Gammaproteobacteria</taxon>
        <taxon>Aeromonadales</taxon>
        <taxon>Succinivibrionaceae</taxon>
        <taxon>Anaerobiospirillum</taxon>
    </lineage>
</organism>
<dbReference type="Pfam" id="PF02581">
    <property type="entry name" value="TMP-TENI"/>
    <property type="match status" value="1"/>
</dbReference>
<dbReference type="InterPro" id="IPR013749">
    <property type="entry name" value="PM/HMP-P_kinase-1"/>
</dbReference>